<dbReference type="AlphaFoldDB" id="A0A0D2VPN9"/>
<evidence type="ECO:0000256" key="2">
    <source>
        <dbReference type="SAM" id="SignalP"/>
    </source>
</evidence>
<dbReference type="Proteomes" id="UP000008743">
    <property type="component" value="Unassembled WGS sequence"/>
</dbReference>
<dbReference type="PROSITE" id="PS51421">
    <property type="entry name" value="RAS"/>
    <property type="match status" value="1"/>
</dbReference>
<keyword evidence="1" id="KW-0547">Nucleotide-binding</keyword>
<reference evidence="4" key="1">
    <citation type="submission" date="2011-02" db="EMBL/GenBank/DDBJ databases">
        <title>The Genome Sequence of Capsaspora owczarzaki ATCC 30864.</title>
        <authorList>
            <person name="Russ C."/>
            <person name="Cuomo C."/>
            <person name="Burger G."/>
            <person name="Gray M.W."/>
            <person name="Holland P.W.H."/>
            <person name="King N."/>
            <person name="Lang F.B.F."/>
            <person name="Roger A.J."/>
            <person name="Ruiz-Trillo I."/>
            <person name="Young S.K."/>
            <person name="Zeng Q."/>
            <person name="Gargeya S."/>
            <person name="Alvarado L."/>
            <person name="Berlin A."/>
            <person name="Chapman S.B."/>
            <person name="Chen Z."/>
            <person name="Freedman E."/>
            <person name="Gellesch M."/>
            <person name="Goldberg J."/>
            <person name="Griggs A."/>
            <person name="Gujja S."/>
            <person name="Heilman E."/>
            <person name="Heiman D."/>
            <person name="Howarth C."/>
            <person name="Mehta T."/>
            <person name="Neiman D."/>
            <person name="Pearson M."/>
            <person name="Roberts A."/>
            <person name="Saif S."/>
            <person name="Shea T."/>
            <person name="Shenoy N."/>
            <person name="Sisk P."/>
            <person name="Stolte C."/>
            <person name="Sykes S."/>
            <person name="White J."/>
            <person name="Yandava C."/>
            <person name="Haas B."/>
            <person name="Nusbaum C."/>
            <person name="Birren B."/>
        </authorList>
    </citation>
    <scope>NUCLEOTIDE SEQUENCE</scope>
    <source>
        <strain evidence="4">ATCC 30864</strain>
    </source>
</reference>
<evidence type="ECO:0000313" key="4">
    <source>
        <dbReference type="Proteomes" id="UP000008743"/>
    </source>
</evidence>
<dbReference type="CDD" id="cd01860">
    <property type="entry name" value="Rab5_related"/>
    <property type="match status" value="1"/>
</dbReference>
<dbReference type="InterPro" id="IPR027417">
    <property type="entry name" value="P-loop_NTPase"/>
</dbReference>
<proteinExistence type="predicted"/>
<keyword evidence="4" id="KW-1185">Reference proteome</keyword>
<accession>A0A0D2VPN9</accession>
<gene>
    <name evidence="3" type="ORF">CAOG_003438</name>
</gene>
<dbReference type="InterPro" id="IPR005225">
    <property type="entry name" value="Small_GTP-bd"/>
</dbReference>
<dbReference type="PROSITE" id="PS51419">
    <property type="entry name" value="RAB"/>
    <property type="match status" value="1"/>
</dbReference>
<dbReference type="PROSITE" id="PS51420">
    <property type="entry name" value="RHO"/>
    <property type="match status" value="1"/>
</dbReference>
<dbReference type="SMART" id="SM00173">
    <property type="entry name" value="RAS"/>
    <property type="match status" value="1"/>
</dbReference>
<feature type="chain" id="PRO_5002266080" evidence="2">
    <location>
        <begin position="25"/>
        <end position="188"/>
    </location>
</feature>
<dbReference type="SMART" id="SM00176">
    <property type="entry name" value="RAN"/>
    <property type="match status" value="1"/>
</dbReference>
<dbReference type="FunFam" id="3.40.50.300:FF:000808">
    <property type="entry name" value="Small GTP-binding protein, putative"/>
    <property type="match status" value="1"/>
</dbReference>
<dbReference type="SUPFAM" id="SSF52540">
    <property type="entry name" value="P-loop containing nucleoside triphosphate hydrolases"/>
    <property type="match status" value="1"/>
</dbReference>
<dbReference type="Gene3D" id="3.40.50.300">
    <property type="entry name" value="P-loop containing nucleotide triphosphate hydrolases"/>
    <property type="match status" value="1"/>
</dbReference>
<protein>
    <submittedName>
        <fullName evidence="3">GTP-binding protein rab11, variant 4</fullName>
    </submittedName>
</protein>
<feature type="signal peptide" evidence="2">
    <location>
        <begin position="1"/>
        <end position="24"/>
    </location>
</feature>
<dbReference type="NCBIfam" id="TIGR00231">
    <property type="entry name" value="small_GTP"/>
    <property type="match status" value="1"/>
</dbReference>
<name>A0A0D2VPN9_CAPO3</name>
<dbReference type="Pfam" id="PF00071">
    <property type="entry name" value="Ras"/>
    <property type="match status" value="1"/>
</dbReference>
<dbReference type="PRINTS" id="PR00449">
    <property type="entry name" value="RASTRNSFRMNG"/>
</dbReference>
<dbReference type="GO" id="GO:0003924">
    <property type="term" value="F:GTPase activity"/>
    <property type="evidence" value="ECO:0007669"/>
    <property type="project" value="InterPro"/>
</dbReference>
<keyword evidence="2" id="KW-0732">Signal</keyword>
<organism evidence="3 4">
    <name type="scientific">Capsaspora owczarzaki (strain ATCC 30864)</name>
    <dbReference type="NCBI Taxonomy" id="595528"/>
    <lineage>
        <taxon>Eukaryota</taxon>
        <taxon>Filasterea</taxon>
        <taxon>Capsaspora</taxon>
    </lineage>
</organism>
<evidence type="ECO:0000256" key="1">
    <source>
        <dbReference type="ARBA" id="ARBA00022741"/>
    </source>
</evidence>
<dbReference type="InterPro" id="IPR001806">
    <property type="entry name" value="Small_GTPase"/>
</dbReference>
<dbReference type="PANTHER" id="PTHR47978">
    <property type="match status" value="1"/>
</dbReference>
<dbReference type="SMART" id="SM00175">
    <property type="entry name" value="RAB"/>
    <property type="match status" value="1"/>
</dbReference>
<dbReference type="SMART" id="SM00174">
    <property type="entry name" value="RHO"/>
    <property type="match status" value="1"/>
</dbReference>
<dbReference type="EMBL" id="KE346363">
    <property type="protein sequence ID" value="KJE92477.1"/>
    <property type="molecule type" value="Genomic_DNA"/>
</dbReference>
<dbReference type="OrthoDB" id="26525at2759"/>
<evidence type="ECO:0000313" key="3">
    <source>
        <dbReference type="EMBL" id="KJE92477.1"/>
    </source>
</evidence>
<dbReference type="GO" id="GO:0005525">
    <property type="term" value="F:GTP binding"/>
    <property type="evidence" value="ECO:0007669"/>
    <property type="project" value="InterPro"/>
</dbReference>
<sequence>MTMSEKLLVLTFVFVVSLSETGVGKTSLVLRYVQGTYAADITSTIGASFMTRKMTVDRCQVRMQIWDTAGQERFRSMAPMYYRGANAALLVYDITDEQTFDDIKSWVKELQHNVDSDIVLVLVGNKSDMASQRKVSGETAAIYAEEINALFFETSAKADSGRSRVFKSSLIAFCSHAQLFVLLLTNVL</sequence>